<comment type="caution">
    <text evidence="2">The sequence shown here is derived from an EMBL/GenBank/DDBJ whole genome shotgun (WGS) entry which is preliminary data.</text>
</comment>
<feature type="compositionally biased region" description="Basic and acidic residues" evidence="1">
    <location>
        <begin position="85"/>
        <end position="94"/>
    </location>
</feature>
<feature type="compositionally biased region" description="Polar residues" evidence="1">
    <location>
        <begin position="61"/>
        <end position="72"/>
    </location>
</feature>
<organism evidence="2">
    <name type="scientific">marine sediment metagenome</name>
    <dbReference type="NCBI Taxonomy" id="412755"/>
    <lineage>
        <taxon>unclassified sequences</taxon>
        <taxon>metagenomes</taxon>
        <taxon>ecological metagenomes</taxon>
    </lineage>
</organism>
<dbReference type="AlphaFoldDB" id="A0A0F9SKM5"/>
<feature type="region of interest" description="Disordered" evidence="1">
    <location>
        <begin position="34"/>
        <end position="102"/>
    </location>
</feature>
<name>A0A0F9SKM5_9ZZZZ</name>
<protein>
    <submittedName>
        <fullName evidence="2">Uncharacterized protein</fullName>
    </submittedName>
</protein>
<proteinExistence type="predicted"/>
<reference evidence="2" key="1">
    <citation type="journal article" date="2015" name="Nature">
        <title>Complex archaea that bridge the gap between prokaryotes and eukaryotes.</title>
        <authorList>
            <person name="Spang A."/>
            <person name="Saw J.H."/>
            <person name="Jorgensen S.L."/>
            <person name="Zaremba-Niedzwiedzka K."/>
            <person name="Martijn J."/>
            <person name="Lind A.E."/>
            <person name="van Eijk R."/>
            <person name="Schleper C."/>
            <person name="Guy L."/>
            <person name="Ettema T.J."/>
        </authorList>
    </citation>
    <scope>NUCLEOTIDE SEQUENCE</scope>
</reference>
<accession>A0A0F9SKM5</accession>
<evidence type="ECO:0000313" key="2">
    <source>
        <dbReference type="EMBL" id="KKN29768.1"/>
    </source>
</evidence>
<evidence type="ECO:0000256" key="1">
    <source>
        <dbReference type="SAM" id="MobiDB-lite"/>
    </source>
</evidence>
<sequence length="118" mass="12792">MKCPNCTQPFIEERPPKFLCSTCGWLEKIDKEWKSCDAPESPPPGESPPPQESASEPEPKTTAQIHSVQNVPQPELNPAALEPDPAAHEPDPAAHEPGPNCSVKKYLGGLLTVTEVDE</sequence>
<gene>
    <name evidence="2" type="ORF">LCGC14_0840660</name>
</gene>
<feature type="compositionally biased region" description="Pro residues" evidence="1">
    <location>
        <begin position="40"/>
        <end position="51"/>
    </location>
</feature>
<dbReference type="EMBL" id="LAZR01002459">
    <property type="protein sequence ID" value="KKN29768.1"/>
    <property type="molecule type" value="Genomic_DNA"/>
</dbReference>